<evidence type="ECO:0000256" key="10">
    <source>
        <dbReference type="PIRNR" id="PIRNR023803"/>
    </source>
</evidence>
<dbReference type="GO" id="GO:0004526">
    <property type="term" value="F:ribonuclease P activity"/>
    <property type="evidence" value="ECO:0007669"/>
    <property type="project" value="UniProtKB-EC"/>
</dbReference>
<comment type="function">
    <text evidence="9">Component of ribonuclease P, a protein complex that generates mature tRNA molecules by cleaving their 5'-ends. Also a component of RNase MRP, which cleaves pre-rRNA sequences.</text>
</comment>
<dbReference type="PANTHER" id="PTHR15441:SF2">
    <property type="entry name" value="RIBONUCLEASE P_MRP PROTEIN SUBUNIT POP5"/>
    <property type="match status" value="1"/>
</dbReference>
<dbReference type="SUPFAM" id="SSF160350">
    <property type="entry name" value="Rnp2-like"/>
    <property type="match status" value="1"/>
</dbReference>
<gene>
    <name evidence="12" type="ORF">AJ80_04958</name>
</gene>
<dbReference type="InterPro" id="IPR016819">
    <property type="entry name" value="RNase_P/MRP_POP5"/>
</dbReference>
<evidence type="ECO:0000256" key="8">
    <source>
        <dbReference type="ARBA" id="ARBA00044198"/>
    </source>
</evidence>
<evidence type="ECO:0000256" key="6">
    <source>
        <dbReference type="ARBA" id="ARBA00022801"/>
    </source>
</evidence>
<organism evidence="12 13">
    <name type="scientific">Polytolypa hystricis (strain UAMH7299)</name>
    <dbReference type="NCBI Taxonomy" id="1447883"/>
    <lineage>
        <taxon>Eukaryota</taxon>
        <taxon>Fungi</taxon>
        <taxon>Dikarya</taxon>
        <taxon>Ascomycota</taxon>
        <taxon>Pezizomycotina</taxon>
        <taxon>Eurotiomycetes</taxon>
        <taxon>Eurotiomycetidae</taxon>
        <taxon>Onygenales</taxon>
        <taxon>Onygenales incertae sedis</taxon>
        <taxon>Polytolypa</taxon>
    </lineage>
</organism>
<dbReference type="GO" id="GO:0000460">
    <property type="term" value="P:maturation of 5.8S rRNA"/>
    <property type="evidence" value="ECO:0007669"/>
    <property type="project" value="UniProtKB-ARBA"/>
</dbReference>
<accession>A0A2B7Y781</accession>
<proteinExistence type="inferred from homology"/>
<dbReference type="AlphaFoldDB" id="A0A2B7Y781"/>
<evidence type="ECO:0000313" key="13">
    <source>
        <dbReference type="Proteomes" id="UP000224634"/>
    </source>
</evidence>
<comment type="subcellular location">
    <subcellularLocation>
        <location evidence="2">Nucleus</location>
    </subcellularLocation>
</comment>
<dbReference type="EMBL" id="PDNA01000068">
    <property type="protein sequence ID" value="PGH17085.1"/>
    <property type="molecule type" value="Genomic_DNA"/>
</dbReference>
<dbReference type="STRING" id="1447883.A0A2B7Y781"/>
<comment type="catalytic activity">
    <reaction evidence="1 10">
        <text>Endonucleolytic cleavage of RNA, removing 5'-extranucleotides from tRNA precursor.</text>
        <dbReference type="EC" id="3.1.26.5"/>
    </reaction>
</comment>
<dbReference type="Pfam" id="PF01900">
    <property type="entry name" value="RNase_P_Rpp14"/>
    <property type="match status" value="1"/>
</dbReference>
<evidence type="ECO:0000256" key="4">
    <source>
        <dbReference type="ARBA" id="ARBA00012179"/>
    </source>
</evidence>
<sequence>MVRLKHRYLLVNILYPPDQQQQQISTSNTAAAADANANANADSALTQQLLHIHRPTPDFLSPALLARMVRQGVAELFGDWGMGKCGGAGGGSIHVKYLSHATSTAIIRCPRSSYRLVWSALTYMSSLPPPKDGGSGTGGAKKSSLMQRECVFRVVRVSGTIKKVELEAIRRARREVMRLTARSERGGAEVLESLFGGKTDSVANVDVDMEGEDESDESDEE</sequence>
<dbReference type="OrthoDB" id="24745at2759"/>
<keyword evidence="13" id="KW-1185">Reference proteome</keyword>
<dbReference type="GO" id="GO:0030681">
    <property type="term" value="C:multimeric ribonuclease P complex"/>
    <property type="evidence" value="ECO:0007669"/>
    <property type="project" value="TreeGrafter"/>
</dbReference>
<dbReference type="GO" id="GO:0005730">
    <property type="term" value="C:nucleolus"/>
    <property type="evidence" value="ECO:0007669"/>
    <property type="project" value="TreeGrafter"/>
</dbReference>
<evidence type="ECO:0000256" key="3">
    <source>
        <dbReference type="ARBA" id="ARBA00010800"/>
    </source>
</evidence>
<keyword evidence="5 10" id="KW-0819">tRNA processing</keyword>
<evidence type="ECO:0000256" key="5">
    <source>
        <dbReference type="ARBA" id="ARBA00022694"/>
    </source>
</evidence>
<comment type="caution">
    <text evidence="12">The sequence shown here is derived from an EMBL/GenBank/DDBJ whole genome shotgun (WGS) entry which is preliminary data.</text>
</comment>
<evidence type="ECO:0000256" key="2">
    <source>
        <dbReference type="ARBA" id="ARBA00004123"/>
    </source>
</evidence>
<dbReference type="InterPro" id="IPR002759">
    <property type="entry name" value="Pop5/Rpp14/Rnp2-like"/>
</dbReference>
<dbReference type="PIRSF" id="PIRSF023803">
    <property type="entry name" value="Ribonuclease_P_prd"/>
    <property type="match status" value="1"/>
</dbReference>
<keyword evidence="7" id="KW-0539">Nucleus</keyword>
<evidence type="ECO:0000256" key="7">
    <source>
        <dbReference type="ARBA" id="ARBA00023242"/>
    </source>
</evidence>
<evidence type="ECO:0000256" key="1">
    <source>
        <dbReference type="ARBA" id="ARBA00000928"/>
    </source>
</evidence>
<reference evidence="12 13" key="1">
    <citation type="submission" date="2017-10" db="EMBL/GenBank/DDBJ databases">
        <title>Comparative genomics in systemic dimorphic fungi from Ajellomycetaceae.</title>
        <authorList>
            <person name="Munoz J.F."/>
            <person name="Mcewen J.G."/>
            <person name="Clay O.K."/>
            <person name="Cuomo C.A."/>
        </authorList>
    </citation>
    <scope>NUCLEOTIDE SEQUENCE [LARGE SCALE GENOMIC DNA]</scope>
    <source>
        <strain evidence="12 13">UAMH7299</strain>
    </source>
</reference>
<dbReference type="Gene3D" id="3.30.70.3250">
    <property type="entry name" value="Ribonuclease P, Pop5 subunit"/>
    <property type="match status" value="1"/>
</dbReference>
<feature type="region of interest" description="Disordered" evidence="11">
    <location>
        <begin position="201"/>
        <end position="221"/>
    </location>
</feature>
<dbReference type="EC" id="3.1.26.5" evidence="4 10"/>
<dbReference type="FunFam" id="3.30.70.3250:FF:000004">
    <property type="entry name" value="Ribonuclease P/MRP protein subunit POP5"/>
    <property type="match status" value="1"/>
</dbReference>
<dbReference type="PANTHER" id="PTHR15441">
    <property type="entry name" value="RIBONUCLEASE P PROTEIN SUBUNIT P14"/>
    <property type="match status" value="1"/>
</dbReference>
<dbReference type="GO" id="GO:0033204">
    <property type="term" value="F:ribonuclease P RNA binding"/>
    <property type="evidence" value="ECO:0007669"/>
    <property type="project" value="InterPro"/>
</dbReference>
<keyword evidence="6" id="KW-0378">Hydrolase</keyword>
<dbReference type="InterPro" id="IPR038085">
    <property type="entry name" value="Rnp2-like_sf"/>
</dbReference>
<name>A0A2B7Y781_POLH7</name>
<evidence type="ECO:0000256" key="9">
    <source>
        <dbReference type="ARBA" id="ARBA00055200"/>
    </source>
</evidence>
<evidence type="ECO:0000313" key="12">
    <source>
        <dbReference type="EMBL" id="PGH17085.1"/>
    </source>
</evidence>
<dbReference type="Proteomes" id="UP000224634">
    <property type="component" value="Unassembled WGS sequence"/>
</dbReference>
<feature type="compositionally biased region" description="Acidic residues" evidence="11">
    <location>
        <begin position="207"/>
        <end position="221"/>
    </location>
</feature>
<dbReference type="GO" id="GO:0000172">
    <property type="term" value="C:ribonuclease MRP complex"/>
    <property type="evidence" value="ECO:0007669"/>
    <property type="project" value="TreeGrafter"/>
</dbReference>
<evidence type="ECO:0000256" key="11">
    <source>
        <dbReference type="SAM" id="MobiDB-lite"/>
    </source>
</evidence>
<dbReference type="GO" id="GO:0001682">
    <property type="term" value="P:tRNA 5'-leader removal"/>
    <property type="evidence" value="ECO:0007669"/>
    <property type="project" value="InterPro"/>
</dbReference>
<protein>
    <recommendedName>
        <fullName evidence="8 10">Ribonuclease P/MRP protein subunit POP5</fullName>
        <ecNumber evidence="4 10">3.1.26.5</ecNumber>
    </recommendedName>
</protein>
<comment type="similarity">
    <text evidence="3 10">Belongs to the eukaryotic/archaeal RNase P protein component 2 family.</text>
</comment>